<keyword evidence="1" id="KW-0732">Signal</keyword>
<evidence type="ECO:0000313" key="4">
    <source>
        <dbReference type="Proteomes" id="UP000593626"/>
    </source>
</evidence>
<dbReference type="SMART" id="SM00635">
    <property type="entry name" value="BID_2"/>
    <property type="match status" value="2"/>
</dbReference>
<dbReference type="PANTHER" id="PTHR22588:SF3">
    <property type="entry name" value="VWFA DOMAIN-CONTAINING PROTEIN"/>
    <property type="match status" value="1"/>
</dbReference>
<keyword evidence="4" id="KW-1185">Reference proteome</keyword>
<dbReference type="Gene3D" id="3.40.50.410">
    <property type="entry name" value="von Willebrand factor, type A domain"/>
    <property type="match status" value="2"/>
</dbReference>
<dbReference type="Pfam" id="PF00092">
    <property type="entry name" value="VWA"/>
    <property type="match status" value="1"/>
</dbReference>
<feature type="chain" id="PRO_5032343357" evidence="1">
    <location>
        <begin position="25"/>
        <end position="991"/>
    </location>
</feature>
<dbReference type="InterPro" id="IPR002035">
    <property type="entry name" value="VWF_A"/>
</dbReference>
<name>A0A7S8CBV2_9BACI</name>
<dbReference type="RefSeq" id="WP_239671735.1">
    <property type="nucleotide sequence ID" value="NZ_CP049742.1"/>
</dbReference>
<dbReference type="PROSITE" id="PS50234">
    <property type="entry name" value="VWFA"/>
    <property type="match status" value="1"/>
</dbReference>
<dbReference type="EMBL" id="CP049742">
    <property type="protein sequence ID" value="QPC47067.1"/>
    <property type="molecule type" value="Genomic_DNA"/>
</dbReference>
<dbReference type="Pfam" id="PF02368">
    <property type="entry name" value="Big_2"/>
    <property type="match status" value="1"/>
</dbReference>
<dbReference type="InterPro" id="IPR003343">
    <property type="entry name" value="Big_2"/>
</dbReference>
<reference evidence="3 4" key="1">
    <citation type="submission" date="2019-07" db="EMBL/GenBank/DDBJ databases">
        <title>Genome sequence of 2 isolates from Red Sea Mangroves.</title>
        <authorList>
            <person name="Sefrji F."/>
            <person name="Michoud G."/>
            <person name="Merlino G."/>
            <person name="Daffonchio D."/>
        </authorList>
    </citation>
    <scope>NUCLEOTIDE SEQUENCE [LARGE SCALE GENOMIC DNA]</scope>
    <source>
        <strain evidence="3 4">R1DC41</strain>
    </source>
</reference>
<protein>
    <submittedName>
        <fullName evidence="3">VWA domain-containing protein</fullName>
    </submittedName>
</protein>
<dbReference type="SUPFAM" id="SSF53300">
    <property type="entry name" value="vWA-like"/>
    <property type="match status" value="1"/>
</dbReference>
<dbReference type="AlphaFoldDB" id="A0A7S8CBV2"/>
<dbReference type="InterPro" id="IPR036465">
    <property type="entry name" value="vWFA_dom_sf"/>
</dbReference>
<accession>A0A7S8CBV2</accession>
<dbReference type="SMART" id="SM00327">
    <property type="entry name" value="VWA"/>
    <property type="match status" value="1"/>
</dbReference>
<organism evidence="3 4">
    <name type="scientific">Mangrovibacillus cuniculi</name>
    <dbReference type="NCBI Taxonomy" id="2593652"/>
    <lineage>
        <taxon>Bacteria</taxon>
        <taxon>Bacillati</taxon>
        <taxon>Bacillota</taxon>
        <taxon>Bacilli</taxon>
        <taxon>Bacillales</taxon>
        <taxon>Bacillaceae</taxon>
        <taxon>Mangrovibacillus</taxon>
    </lineage>
</organism>
<feature type="domain" description="VWFA" evidence="2">
    <location>
        <begin position="74"/>
        <end position="350"/>
    </location>
</feature>
<evidence type="ECO:0000256" key="1">
    <source>
        <dbReference type="SAM" id="SignalP"/>
    </source>
</evidence>
<feature type="signal peptide" evidence="1">
    <location>
        <begin position="1"/>
        <end position="24"/>
    </location>
</feature>
<gene>
    <name evidence="3" type="ORF">G8O30_08855</name>
</gene>
<dbReference type="Gene3D" id="2.60.40.1080">
    <property type="match status" value="1"/>
</dbReference>
<dbReference type="Proteomes" id="UP000593626">
    <property type="component" value="Chromosome"/>
</dbReference>
<evidence type="ECO:0000259" key="2">
    <source>
        <dbReference type="PROSITE" id="PS50234"/>
    </source>
</evidence>
<dbReference type="InterPro" id="IPR052229">
    <property type="entry name" value="Collagen-VI/PIF"/>
</dbReference>
<dbReference type="PANTHER" id="PTHR22588">
    <property type="entry name" value="VWFA DOMAIN-CONTAINING PROTEIN"/>
    <property type="match status" value="1"/>
</dbReference>
<dbReference type="KEGG" id="mcui:G8O30_08855"/>
<proteinExistence type="predicted"/>
<evidence type="ECO:0000313" key="3">
    <source>
        <dbReference type="EMBL" id="QPC47067.1"/>
    </source>
</evidence>
<dbReference type="CDD" id="cd00198">
    <property type="entry name" value="vWFA"/>
    <property type="match status" value="1"/>
</dbReference>
<sequence length="991" mass="108974">MKKFMKPFIPVVLLLTFFSSVTSAQTTTTPRVDYTVTASPANVVKPVDSNAKANLSIQFNPSGSVSTADREPVDVVFVFDKSGSMNEGGLNLGKYASAKNAVYSAIEYFRLNGHPEDQFALVPFSDTVETNHLLNFGKGQSQLNLIENMVQQISAKGATNYTSALIRTNALFNNSLNANNTYKPNKSKHVIFLTDGKPTFSESIEKVQYKKVTKMNSNGVDYSNKLFEGFKTVYYENAYSWFGQYFVSYIIDENHNHKHTNASIIDGNQTINLGFMNSSDYYETIKRHTVKQLEFFKANNIRFHTVGFGDKPEELDHEYLQQLASVAGGSAIKASTSNINSVFQQIAEAISAPSISTDVSIDVSKFNGKVVVGQNSGATQEGNQISVRQVFEFLPNQGTPSSRTVTLPLEFKEKGTYTFDSIWMKYVDPKTKEMVSFKHNPVTVTVSDEAPPSIEGSASLVQVTNRVNSLYIYERQPTGHHFDVNYRLTPGGLTNSVNGTIRNIKIIQPLPPGISLVSSSNGVRVTDSNGVKNLEISVQDALTYTNGKFSSNLLQKTIRLKTDWSLNQVALPAAKVEFTDSRFSASGVQINNITQATDRITSKVRLDWPYDTLLGLGIPDFFLDGEASGSIQKIENSTGNSVARLISSETPELTVKPIKNMNYKIGTDNSVIQITYADDDVREIYLVADYDIIEDTTNNIIPSGGKTSIGASTKLTKVPQGKDVSLEIRTKTGDASWTEWTSFNKNSVHPLVGKGLIEIEVRSRGAFALNRVIRKEVTVNRLVQSINVSPNPIKLDKGKSMDVSVNISPIDATNKKYKVTISDKNIVTVNESILSDLLPPIGNLLEFVYNGNKINIVGLEVGKTTITFSAIDGSEVNTVVNIEVIDPYIPLTGMYFTKPSYSIVEGAKIPVESLLMFTPSNATNKKLSTVVSTDETKINIINENNVWYIVAEEKGYGTVTVVADDNKSIKANAVFEVTPENPVSDNGEGKW</sequence>